<dbReference type="HOGENOM" id="CLU_1374064_0_0_1"/>
<evidence type="ECO:0000313" key="3">
    <source>
        <dbReference type="Proteomes" id="UP000002051"/>
    </source>
</evidence>
<dbReference type="Proteomes" id="UP000002051">
    <property type="component" value="Unassembled WGS sequence"/>
</dbReference>
<dbReference type="EMBL" id="CM001223">
    <property type="protein sequence ID" value="AES82308.1"/>
    <property type="molecule type" value="Genomic_DNA"/>
</dbReference>
<reference evidence="2" key="3">
    <citation type="submission" date="2015-04" db="UniProtKB">
        <authorList>
            <consortium name="EnsemblPlants"/>
        </authorList>
    </citation>
    <scope>IDENTIFICATION</scope>
    <source>
        <strain evidence="2">cv. Jemalong A17</strain>
    </source>
</reference>
<dbReference type="SUPFAM" id="SSF81383">
    <property type="entry name" value="F-box domain"/>
    <property type="match status" value="1"/>
</dbReference>
<protein>
    <recommendedName>
        <fullName evidence="4">F-box domain-containing protein</fullName>
    </recommendedName>
</protein>
<evidence type="ECO:0000313" key="2">
    <source>
        <dbReference type="EnsemblPlants" id="AES82308"/>
    </source>
</evidence>
<dbReference type="InterPro" id="IPR036047">
    <property type="entry name" value="F-box-like_dom_sf"/>
</dbReference>
<reference evidence="1 3" key="1">
    <citation type="journal article" date="2011" name="Nature">
        <title>The Medicago genome provides insight into the evolution of rhizobial symbioses.</title>
        <authorList>
            <person name="Young N.D."/>
            <person name="Debelle F."/>
            <person name="Oldroyd G.E."/>
            <person name="Geurts R."/>
            <person name="Cannon S.B."/>
            <person name="Udvardi M.K."/>
            <person name="Benedito V.A."/>
            <person name="Mayer K.F."/>
            <person name="Gouzy J."/>
            <person name="Schoof H."/>
            <person name="Van de Peer Y."/>
            <person name="Proost S."/>
            <person name="Cook D.R."/>
            <person name="Meyers B.C."/>
            <person name="Spannagl M."/>
            <person name="Cheung F."/>
            <person name="De Mita S."/>
            <person name="Krishnakumar V."/>
            <person name="Gundlach H."/>
            <person name="Zhou S."/>
            <person name="Mudge J."/>
            <person name="Bharti A.K."/>
            <person name="Murray J.D."/>
            <person name="Naoumkina M.A."/>
            <person name="Rosen B."/>
            <person name="Silverstein K.A."/>
            <person name="Tang H."/>
            <person name="Rombauts S."/>
            <person name="Zhao P.X."/>
            <person name="Zhou P."/>
            <person name="Barbe V."/>
            <person name="Bardou P."/>
            <person name="Bechner M."/>
            <person name="Bellec A."/>
            <person name="Berger A."/>
            <person name="Berges H."/>
            <person name="Bidwell S."/>
            <person name="Bisseling T."/>
            <person name="Choisne N."/>
            <person name="Couloux A."/>
            <person name="Denny R."/>
            <person name="Deshpande S."/>
            <person name="Dai X."/>
            <person name="Doyle J.J."/>
            <person name="Dudez A.M."/>
            <person name="Farmer A.D."/>
            <person name="Fouteau S."/>
            <person name="Franken C."/>
            <person name="Gibelin C."/>
            <person name="Gish J."/>
            <person name="Goldstein S."/>
            <person name="Gonzalez A.J."/>
            <person name="Green P.J."/>
            <person name="Hallab A."/>
            <person name="Hartog M."/>
            <person name="Hua A."/>
            <person name="Humphray S.J."/>
            <person name="Jeong D.H."/>
            <person name="Jing Y."/>
            <person name="Jocker A."/>
            <person name="Kenton S.M."/>
            <person name="Kim D.J."/>
            <person name="Klee K."/>
            <person name="Lai H."/>
            <person name="Lang C."/>
            <person name="Lin S."/>
            <person name="Macmil S.L."/>
            <person name="Magdelenat G."/>
            <person name="Matthews L."/>
            <person name="McCorrison J."/>
            <person name="Monaghan E.L."/>
            <person name="Mun J.H."/>
            <person name="Najar F.Z."/>
            <person name="Nicholson C."/>
            <person name="Noirot C."/>
            <person name="O'Bleness M."/>
            <person name="Paule C.R."/>
            <person name="Poulain J."/>
            <person name="Prion F."/>
            <person name="Qin B."/>
            <person name="Qu C."/>
            <person name="Retzel E.F."/>
            <person name="Riddle C."/>
            <person name="Sallet E."/>
            <person name="Samain S."/>
            <person name="Samson N."/>
            <person name="Sanders I."/>
            <person name="Saurat O."/>
            <person name="Scarpelli C."/>
            <person name="Schiex T."/>
            <person name="Segurens B."/>
            <person name="Severin A.J."/>
            <person name="Sherrier D.J."/>
            <person name="Shi R."/>
            <person name="Sims S."/>
            <person name="Singer S.R."/>
            <person name="Sinharoy S."/>
            <person name="Sterck L."/>
            <person name="Viollet A."/>
            <person name="Wang B.B."/>
            <person name="Wang K."/>
            <person name="Wang M."/>
            <person name="Wang X."/>
            <person name="Warfsmann J."/>
            <person name="Weissenbach J."/>
            <person name="White D.D."/>
            <person name="White J.D."/>
            <person name="Wiley G.B."/>
            <person name="Wincker P."/>
            <person name="Xing Y."/>
            <person name="Yang L."/>
            <person name="Yao Z."/>
            <person name="Ying F."/>
            <person name="Zhai J."/>
            <person name="Zhou L."/>
            <person name="Zuber A."/>
            <person name="Denarie J."/>
            <person name="Dixon R.A."/>
            <person name="May G.D."/>
            <person name="Schwartz D.C."/>
            <person name="Rogers J."/>
            <person name="Quetier F."/>
            <person name="Town C.D."/>
            <person name="Roe B.A."/>
        </authorList>
    </citation>
    <scope>NUCLEOTIDE SEQUENCE [LARGE SCALE GENOMIC DNA]</scope>
    <source>
        <strain evidence="1">A17</strain>
        <strain evidence="2 3">cv. Jemalong A17</strain>
    </source>
</reference>
<gene>
    <name evidence="1" type="ordered locus">MTR_7g110910</name>
</gene>
<evidence type="ECO:0008006" key="4">
    <source>
        <dbReference type="Google" id="ProtNLM"/>
    </source>
</evidence>
<organism evidence="1 3">
    <name type="scientific">Medicago truncatula</name>
    <name type="common">Barrel medic</name>
    <name type="synonym">Medicago tribuloides</name>
    <dbReference type="NCBI Taxonomy" id="3880"/>
    <lineage>
        <taxon>Eukaryota</taxon>
        <taxon>Viridiplantae</taxon>
        <taxon>Streptophyta</taxon>
        <taxon>Embryophyta</taxon>
        <taxon>Tracheophyta</taxon>
        <taxon>Spermatophyta</taxon>
        <taxon>Magnoliopsida</taxon>
        <taxon>eudicotyledons</taxon>
        <taxon>Gunneridae</taxon>
        <taxon>Pentapetalae</taxon>
        <taxon>rosids</taxon>
        <taxon>fabids</taxon>
        <taxon>Fabales</taxon>
        <taxon>Fabaceae</taxon>
        <taxon>Papilionoideae</taxon>
        <taxon>50 kb inversion clade</taxon>
        <taxon>NPAAA clade</taxon>
        <taxon>Hologalegina</taxon>
        <taxon>IRL clade</taxon>
        <taxon>Trifolieae</taxon>
        <taxon>Medicago</taxon>
    </lineage>
</organism>
<name>G7KVG5_MEDTR</name>
<keyword evidence="3" id="KW-1185">Reference proteome</keyword>
<dbReference type="PaxDb" id="3880-AES82308"/>
<reference evidence="1 3" key="2">
    <citation type="journal article" date="2014" name="BMC Genomics">
        <title>An improved genome release (version Mt4.0) for the model legume Medicago truncatula.</title>
        <authorList>
            <person name="Tang H."/>
            <person name="Krishnakumar V."/>
            <person name="Bidwell S."/>
            <person name="Rosen B."/>
            <person name="Chan A."/>
            <person name="Zhou S."/>
            <person name="Gentzbittel L."/>
            <person name="Childs K.L."/>
            <person name="Yandell M."/>
            <person name="Gundlach H."/>
            <person name="Mayer K.F."/>
            <person name="Schwartz D.C."/>
            <person name="Town C.D."/>
        </authorList>
    </citation>
    <scope>GENOME REANNOTATION</scope>
    <source>
        <strain evidence="2 3">cv. Jemalong A17</strain>
    </source>
</reference>
<proteinExistence type="predicted"/>
<accession>G7KVG5</accession>
<dbReference type="AlphaFoldDB" id="G7KVG5"/>
<evidence type="ECO:0000313" key="1">
    <source>
        <dbReference type="EMBL" id="AES82308.1"/>
    </source>
</evidence>
<sequence length="199" mass="23222">MCLRDDKGNFVAAKTSWLKGLPQPRRKFASEEINTKLGEMTRLYVRIDCIRGDKGDFVAPKTYWFKGLPQSREAEIRSMTMTLALSTLQIRRHEYSGDLNIVIFVDFVCYICGNTHSIKPYILYRFLQTLNNSIKYIFFLPRLKNYNMKKVNKNPKTMVCSYVEYDRLSNLSDDLIYRILSFLSTKESYRTCVLSIDGG</sequence>
<dbReference type="EnsemblPlants" id="AES82308">
    <property type="protein sequence ID" value="AES82308"/>
    <property type="gene ID" value="MTR_7g110910"/>
</dbReference>